<dbReference type="InterPro" id="IPR039881">
    <property type="entry name" value="PCIF1-like"/>
</dbReference>
<dbReference type="GeneID" id="5001699"/>
<dbReference type="GO" id="GO:0099122">
    <property type="term" value="F:RNA polymerase II C-terminal domain binding"/>
    <property type="evidence" value="ECO:0007669"/>
    <property type="project" value="InterPro"/>
</dbReference>
<evidence type="ECO:0000313" key="3">
    <source>
        <dbReference type="Proteomes" id="UP000001568"/>
    </source>
</evidence>
<dbReference type="OrthoDB" id="567664at2759"/>
<dbReference type="Gramene" id="ABO96253">
    <property type="protein sequence ID" value="ABO96253"/>
    <property type="gene ID" value="OSTLU_38638"/>
</dbReference>
<proteinExistence type="predicted"/>
<protein>
    <recommendedName>
        <fullName evidence="1">PCIF1 WW domain-containing protein</fullName>
    </recommendedName>
</protein>
<keyword evidence="3" id="KW-1185">Reference proteome</keyword>
<dbReference type="eggNOG" id="ENOG502QVT7">
    <property type="taxonomic scope" value="Eukaryota"/>
</dbReference>
<dbReference type="PANTHER" id="PTHR21727">
    <property type="entry name" value="PHOSPHORYLATED CTD INTERACTING FACTOR 1"/>
    <property type="match status" value="1"/>
</dbReference>
<sequence>MRNEFRGPATSVSKEERADGVVSLRVGKTEVRLNGDHFEKLKTLYANASSKEFVENDFLFDAFAMVCRYDAAAGGQFRFSGGSQASLHGQVFDVLRDCFKVECELFASPLNCRWPMYYSKYGDVDKPFGSLGDFRACKPSGGAFEANPPFDEDVVARMAEHLFECLDAASSALTFVVVTPHWPNRPCWEKMRRSKFCSRAEVISVREHGYYEGAQHRKKSRYRLATSDTSVLFLQNESAVESNPVTDEKISLLREAFRAKRDAKK</sequence>
<organism evidence="2 3">
    <name type="scientific">Ostreococcus lucimarinus (strain CCE9901)</name>
    <dbReference type="NCBI Taxonomy" id="436017"/>
    <lineage>
        <taxon>Eukaryota</taxon>
        <taxon>Viridiplantae</taxon>
        <taxon>Chlorophyta</taxon>
        <taxon>Mamiellophyceae</taxon>
        <taxon>Mamiellales</taxon>
        <taxon>Bathycoccaceae</taxon>
        <taxon>Ostreococcus</taxon>
    </lineage>
</organism>
<dbReference type="Proteomes" id="UP000001568">
    <property type="component" value="Chromosome 5"/>
</dbReference>
<dbReference type="Pfam" id="PF12237">
    <property type="entry name" value="PCIF1_WW"/>
    <property type="match status" value="1"/>
</dbReference>
<evidence type="ECO:0000313" key="2">
    <source>
        <dbReference type="EMBL" id="ABO96253.1"/>
    </source>
</evidence>
<accession>A4RX99</accession>
<name>A4RX99_OSTLU</name>
<dbReference type="KEGG" id="olu:OSTLU_38638"/>
<dbReference type="EMBL" id="CP000585">
    <property type="protein sequence ID" value="ABO96253.1"/>
    <property type="molecule type" value="Genomic_DNA"/>
</dbReference>
<dbReference type="GO" id="GO:0016422">
    <property type="term" value="F:mRNA (2'-O-methyladenosine-N6-)-methyltransferase activity"/>
    <property type="evidence" value="ECO:0007669"/>
    <property type="project" value="InterPro"/>
</dbReference>
<dbReference type="InterPro" id="IPR022035">
    <property type="entry name" value="PCIF1_WW"/>
</dbReference>
<reference evidence="2 3" key="1">
    <citation type="journal article" date="2007" name="Proc. Natl. Acad. Sci. U.S.A.">
        <title>The tiny eukaryote Ostreococcus provides genomic insights into the paradox of plankton speciation.</title>
        <authorList>
            <person name="Palenik B."/>
            <person name="Grimwood J."/>
            <person name="Aerts A."/>
            <person name="Rouze P."/>
            <person name="Salamov A."/>
            <person name="Putnam N."/>
            <person name="Dupont C."/>
            <person name="Jorgensen R."/>
            <person name="Derelle E."/>
            <person name="Rombauts S."/>
            <person name="Zhou K."/>
            <person name="Otillar R."/>
            <person name="Merchant S.S."/>
            <person name="Podell S."/>
            <person name="Gaasterland T."/>
            <person name="Napoli C."/>
            <person name="Gendler K."/>
            <person name="Manuell A."/>
            <person name="Tai V."/>
            <person name="Vallon O."/>
            <person name="Piganeau G."/>
            <person name="Jancek S."/>
            <person name="Heijde M."/>
            <person name="Jabbari K."/>
            <person name="Bowler C."/>
            <person name="Lohr M."/>
            <person name="Robbens S."/>
            <person name="Werner G."/>
            <person name="Dubchak I."/>
            <person name="Pazour G.J."/>
            <person name="Ren Q."/>
            <person name="Paulsen I."/>
            <person name="Delwiche C."/>
            <person name="Schmutz J."/>
            <person name="Rokhsar D."/>
            <person name="Van de Peer Y."/>
            <person name="Moreau H."/>
            <person name="Grigoriev I.V."/>
        </authorList>
    </citation>
    <scope>NUCLEOTIDE SEQUENCE [LARGE SCALE GENOMIC DNA]</scope>
    <source>
        <strain evidence="2 3">CCE9901</strain>
    </source>
</reference>
<evidence type="ECO:0000259" key="1">
    <source>
        <dbReference type="Pfam" id="PF12237"/>
    </source>
</evidence>
<dbReference type="RefSeq" id="XP_001417960.1">
    <property type="nucleotide sequence ID" value="XM_001417923.1"/>
</dbReference>
<dbReference type="AlphaFoldDB" id="A4RX99"/>
<feature type="domain" description="PCIF1 WW" evidence="1">
    <location>
        <begin position="40"/>
        <end position="213"/>
    </location>
</feature>
<gene>
    <name evidence="2" type="ORF">OSTLU_38638</name>
</gene>
<dbReference type="OMA" id="THECYAS"/>
<dbReference type="HOGENOM" id="CLU_091884_0_0_1"/>
<dbReference type="PANTHER" id="PTHR21727:SF0">
    <property type="entry name" value="MRNA (2'-O-METHYLADENOSINE-N(6)-)-METHYLTRANSFERASE"/>
    <property type="match status" value="1"/>
</dbReference>